<reference evidence="3" key="2">
    <citation type="submission" date="2020-09" db="EMBL/GenBank/DDBJ databases">
        <authorList>
            <person name="Sun Q."/>
            <person name="Ohkuma M."/>
        </authorList>
    </citation>
    <scope>NUCLEOTIDE SEQUENCE</scope>
    <source>
        <strain evidence="3">JCM 19831</strain>
    </source>
</reference>
<dbReference type="PANTHER" id="PTHR39338">
    <property type="entry name" value="BLL5662 PROTEIN-RELATED"/>
    <property type="match status" value="1"/>
</dbReference>
<dbReference type="PANTHER" id="PTHR39338:SF6">
    <property type="entry name" value="BLL5662 PROTEIN"/>
    <property type="match status" value="1"/>
</dbReference>
<proteinExistence type="predicted"/>
<dbReference type="InterPro" id="IPR011195">
    <property type="entry name" value="UCP010256"/>
</dbReference>
<protein>
    <recommendedName>
        <fullName evidence="2">VWFA domain-containing protein</fullName>
    </recommendedName>
</protein>
<keyword evidence="4" id="KW-1185">Reference proteome</keyword>
<evidence type="ECO:0000256" key="1">
    <source>
        <dbReference type="SAM" id="MobiDB-lite"/>
    </source>
</evidence>
<dbReference type="RefSeq" id="WP_229834430.1">
    <property type="nucleotide sequence ID" value="NZ_BMPI01000006.1"/>
</dbReference>
<dbReference type="Gene3D" id="3.40.50.410">
    <property type="entry name" value="von Willebrand factor, type A domain"/>
    <property type="match status" value="1"/>
</dbReference>
<evidence type="ECO:0000259" key="2">
    <source>
        <dbReference type="SMART" id="SM00327"/>
    </source>
</evidence>
<evidence type="ECO:0000313" key="3">
    <source>
        <dbReference type="EMBL" id="GGM15390.1"/>
    </source>
</evidence>
<gene>
    <name evidence="3" type="ORF">GCM10007977_015650</name>
</gene>
<dbReference type="InterPro" id="IPR036465">
    <property type="entry name" value="vWFA_dom_sf"/>
</dbReference>
<evidence type="ECO:0000313" key="4">
    <source>
        <dbReference type="Proteomes" id="UP000642070"/>
    </source>
</evidence>
<dbReference type="AlphaFoldDB" id="A0A917T9Y1"/>
<dbReference type="Pfam" id="PF05762">
    <property type="entry name" value="VWA_CoxE"/>
    <property type="match status" value="1"/>
</dbReference>
<feature type="region of interest" description="Disordered" evidence="1">
    <location>
        <begin position="78"/>
        <end position="126"/>
    </location>
</feature>
<dbReference type="PIRSF" id="PIRSF010256">
    <property type="entry name" value="CoxE_vWa"/>
    <property type="match status" value="1"/>
</dbReference>
<dbReference type="InterPro" id="IPR008912">
    <property type="entry name" value="Uncharacterised_CoxE"/>
</dbReference>
<feature type="domain" description="VWFA" evidence="2">
    <location>
        <begin position="202"/>
        <end position="368"/>
    </location>
</feature>
<organism evidence="3 4">
    <name type="scientific">Dactylosporangium sucinum</name>
    <dbReference type="NCBI Taxonomy" id="1424081"/>
    <lineage>
        <taxon>Bacteria</taxon>
        <taxon>Bacillati</taxon>
        <taxon>Actinomycetota</taxon>
        <taxon>Actinomycetes</taxon>
        <taxon>Micromonosporales</taxon>
        <taxon>Micromonosporaceae</taxon>
        <taxon>Dactylosporangium</taxon>
    </lineage>
</organism>
<dbReference type="InterPro" id="IPR002035">
    <property type="entry name" value="VWF_A"/>
</dbReference>
<accession>A0A917T9Y1</accession>
<dbReference type="SMART" id="SM00327">
    <property type="entry name" value="VWA"/>
    <property type="match status" value="1"/>
</dbReference>
<dbReference type="CDD" id="cd00198">
    <property type="entry name" value="vWFA"/>
    <property type="match status" value="1"/>
</dbReference>
<dbReference type="EMBL" id="BMPI01000006">
    <property type="protein sequence ID" value="GGM15390.1"/>
    <property type="molecule type" value="Genomic_DNA"/>
</dbReference>
<sequence>MRGDLAALVAGFGEALHDAGLPVGPDRGERFARAVTLLGPRSTDELHRIARATLTCRPEQFEVLDRVFDAIFRGYVDPAEGRGDPNAPGMTGESTTQSGGGTPSVSDRPSTPEREVEAPVSTVGSAAERLASRDFATLSADELARLADLMRRLAVATPPRRSRRSRRTPSGRAVDLRATLRRARTTGGHPLRLLRREPRTKPRRLVVLCDISGSMEPYARAMLQLLYCAAGTSRAEVFTFATRLTRLTRVLARTRPAVALERAGRAAPDWSGGTRIGAALKRFTDDYGRRGLARGAVVLIVSDGWETGDPAQVGREMARLARLAHRIVWVNPRTQSPRYQPLVGGMAAAWPYCDAVVSGHSLAAVQPLLDALQGSTPHAAHQ</sequence>
<reference evidence="3" key="1">
    <citation type="journal article" date="2014" name="Int. J. Syst. Evol. Microbiol.">
        <title>Complete genome sequence of Corynebacterium casei LMG S-19264T (=DSM 44701T), isolated from a smear-ripened cheese.</title>
        <authorList>
            <consortium name="US DOE Joint Genome Institute (JGI-PGF)"/>
            <person name="Walter F."/>
            <person name="Albersmeier A."/>
            <person name="Kalinowski J."/>
            <person name="Ruckert C."/>
        </authorList>
    </citation>
    <scope>NUCLEOTIDE SEQUENCE</scope>
    <source>
        <strain evidence="3">JCM 19831</strain>
    </source>
</reference>
<name>A0A917T9Y1_9ACTN</name>
<comment type="caution">
    <text evidence="3">The sequence shown here is derived from an EMBL/GenBank/DDBJ whole genome shotgun (WGS) entry which is preliminary data.</text>
</comment>
<dbReference type="SUPFAM" id="SSF53300">
    <property type="entry name" value="vWA-like"/>
    <property type="match status" value="1"/>
</dbReference>
<dbReference type="Proteomes" id="UP000642070">
    <property type="component" value="Unassembled WGS sequence"/>
</dbReference>